<reference evidence="7" key="1">
    <citation type="submission" date="2023-01" db="EMBL/GenBank/DDBJ databases">
        <authorList>
            <person name="Van Ghelder C."/>
            <person name="Rancurel C."/>
        </authorList>
    </citation>
    <scope>NUCLEOTIDE SEQUENCE</scope>
    <source>
        <strain evidence="7">CNCM I-4278</strain>
    </source>
</reference>
<dbReference type="Gene3D" id="1.20.1050.130">
    <property type="match status" value="1"/>
</dbReference>
<dbReference type="Gene3D" id="1.20.1050.10">
    <property type="match status" value="1"/>
</dbReference>
<dbReference type="InterPro" id="IPR036249">
    <property type="entry name" value="Thioredoxin-like_sf"/>
</dbReference>
<dbReference type="GO" id="GO:0004364">
    <property type="term" value="F:glutathione transferase activity"/>
    <property type="evidence" value="ECO:0007669"/>
    <property type="project" value="UniProtKB-EC"/>
</dbReference>
<evidence type="ECO:0000313" key="8">
    <source>
        <dbReference type="Proteomes" id="UP001152607"/>
    </source>
</evidence>
<proteinExistence type="inferred from homology"/>
<comment type="caution">
    <text evidence="7">The sequence shown here is derived from an EMBL/GenBank/DDBJ whole genome shotgun (WGS) entry which is preliminary data.</text>
</comment>
<evidence type="ECO:0000259" key="6">
    <source>
        <dbReference type="PROSITE" id="PS50405"/>
    </source>
</evidence>
<dbReference type="SUPFAM" id="SSF47616">
    <property type="entry name" value="GST C-terminal domain-like"/>
    <property type="match status" value="1"/>
</dbReference>
<gene>
    <name evidence="7" type="ORF">PDIGIT_LOCUS10133</name>
</gene>
<comment type="similarity">
    <text evidence="1">Belongs to the GST superfamily.</text>
</comment>
<dbReference type="EC" id="2.5.1.18" evidence="2"/>
<feature type="domain" description="GST C-terminal" evidence="6">
    <location>
        <begin position="103"/>
        <end position="220"/>
    </location>
</feature>
<evidence type="ECO:0000256" key="2">
    <source>
        <dbReference type="ARBA" id="ARBA00012452"/>
    </source>
</evidence>
<name>A0A9W4XTH3_9PLEO</name>
<evidence type="ECO:0000313" key="7">
    <source>
        <dbReference type="EMBL" id="CAI6337026.1"/>
    </source>
</evidence>
<dbReference type="PROSITE" id="PS50405">
    <property type="entry name" value="GST_CTER"/>
    <property type="match status" value="1"/>
</dbReference>
<organism evidence="7 8">
    <name type="scientific">Periconia digitata</name>
    <dbReference type="NCBI Taxonomy" id="1303443"/>
    <lineage>
        <taxon>Eukaryota</taxon>
        <taxon>Fungi</taxon>
        <taxon>Dikarya</taxon>
        <taxon>Ascomycota</taxon>
        <taxon>Pezizomycotina</taxon>
        <taxon>Dothideomycetes</taxon>
        <taxon>Pleosporomycetidae</taxon>
        <taxon>Pleosporales</taxon>
        <taxon>Massarineae</taxon>
        <taxon>Periconiaceae</taxon>
        <taxon>Periconia</taxon>
    </lineage>
</organism>
<evidence type="ECO:0000259" key="5">
    <source>
        <dbReference type="PROSITE" id="PS50404"/>
    </source>
</evidence>
<keyword evidence="3" id="KW-0808">Transferase</keyword>
<accession>A0A9W4XTH3</accession>
<evidence type="ECO:0000256" key="3">
    <source>
        <dbReference type="ARBA" id="ARBA00022679"/>
    </source>
</evidence>
<evidence type="ECO:0000256" key="4">
    <source>
        <dbReference type="ARBA" id="ARBA00047960"/>
    </source>
</evidence>
<dbReference type="InterPro" id="IPR010987">
    <property type="entry name" value="Glutathione-S-Trfase_C-like"/>
</dbReference>
<dbReference type="Proteomes" id="UP001152607">
    <property type="component" value="Unassembled WGS sequence"/>
</dbReference>
<dbReference type="PANTHER" id="PTHR44051:SF20">
    <property type="entry name" value="GLUTATHIONE TRANSFERASE 1 (EUROFUNG)"/>
    <property type="match status" value="1"/>
</dbReference>
<dbReference type="InterPro" id="IPR004046">
    <property type="entry name" value="GST_C"/>
</dbReference>
<dbReference type="Pfam" id="PF00043">
    <property type="entry name" value="GST_C"/>
    <property type="match status" value="1"/>
</dbReference>
<dbReference type="InterPro" id="IPR004045">
    <property type="entry name" value="Glutathione_S-Trfase_N"/>
</dbReference>
<feature type="domain" description="GST N-terminal" evidence="5">
    <location>
        <begin position="29"/>
        <end position="111"/>
    </location>
</feature>
<dbReference type="SUPFAM" id="SSF52833">
    <property type="entry name" value="Thioredoxin-like"/>
    <property type="match status" value="1"/>
</dbReference>
<dbReference type="EMBL" id="CAOQHR010000007">
    <property type="protein sequence ID" value="CAI6337026.1"/>
    <property type="molecule type" value="Genomic_DNA"/>
</dbReference>
<dbReference type="OrthoDB" id="2789670at2759"/>
<dbReference type="InterPro" id="IPR036282">
    <property type="entry name" value="Glutathione-S-Trfase_C_sf"/>
</dbReference>
<sequence>MSTAKTDFNLANLPDVKYGNTSYNGVPIIYVVKASKTSYINYMKVLMLAEELNLSYEVSIVSTKDEWYHAVHPERYVPAIKDRDAKTLEYFFVFESTACLQYLVDAYDKTGTWSGRTQKEKALVTAWLAYQTAGIGLYENCVKQWGILEKRLAEPGQGFIALKERPTVADIAYYPFAMSYMFEFLGVNIADWPNIMNWAQKMEARPGIQKVLQWAPTIGS</sequence>
<comment type="catalytic activity">
    <reaction evidence="4">
        <text>RX + glutathione = an S-substituted glutathione + a halide anion + H(+)</text>
        <dbReference type="Rhea" id="RHEA:16437"/>
        <dbReference type="ChEBI" id="CHEBI:15378"/>
        <dbReference type="ChEBI" id="CHEBI:16042"/>
        <dbReference type="ChEBI" id="CHEBI:17792"/>
        <dbReference type="ChEBI" id="CHEBI:57925"/>
        <dbReference type="ChEBI" id="CHEBI:90779"/>
        <dbReference type="EC" id="2.5.1.18"/>
    </reaction>
</comment>
<dbReference type="Pfam" id="PF13409">
    <property type="entry name" value="GST_N_2"/>
    <property type="match status" value="1"/>
</dbReference>
<dbReference type="AlphaFoldDB" id="A0A9W4XTH3"/>
<dbReference type="PROSITE" id="PS50404">
    <property type="entry name" value="GST_NTER"/>
    <property type="match status" value="1"/>
</dbReference>
<dbReference type="PANTHER" id="PTHR44051">
    <property type="entry name" value="GLUTATHIONE S-TRANSFERASE-RELATED"/>
    <property type="match status" value="1"/>
</dbReference>
<keyword evidence="8" id="KW-1185">Reference proteome</keyword>
<protein>
    <recommendedName>
        <fullName evidence="2">glutathione transferase</fullName>
        <ecNumber evidence="2">2.5.1.18</ecNumber>
    </recommendedName>
</protein>
<evidence type="ECO:0000256" key="1">
    <source>
        <dbReference type="ARBA" id="ARBA00007409"/>
    </source>
</evidence>